<evidence type="ECO:0000256" key="9">
    <source>
        <dbReference type="SAM" id="Phobius"/>
    </source>
</evidence>
<reference evidence="11" key="1">
    <citation type="submission" date="2022-11" db="EMBL/GenBank/DDBJ databases">
        <title>Centuries of genome instability and evolution in soft-shell clam transmissible cancer (bioRxiv).</title>
        <authorList>
            <person name="Hart S.F.M."/>
            <person name="Yonemitsu M.A."/>
            <person name="Giersch R.M."/>
            <person name="Beal B.F."/>
            <person name="Arriagada G."/>
            <person name="Davis B.W."/>
            <person name="Ostrander E.A."/>
            <person name="Goff S.P."/>
            <person name="Metzger M.J."/>
        </authorList>
    </citation>
    <scope>NUCLEOTIDE SEQUENCE</scope>
    <source>
        <strain evidence="11">MELC-2E11</strain>
        <tissue evidence="11">Siphon/mantle</tissue>
    </source>
</reference>
<feature type="transmembrane region" description="Helical" evidence="9">
    <location>
        <begin position="63"/>
        <end position="83"/>
    </location>
</feature>
<feature type="transmembrane region" description="Helical" evidence="9">
    <location>
        <begin position="156"/>
        <end position="176"/>
    </location>
</feature>
<keyword evidence="5 9" id="KW-0812">Transmembrane</keyword>
<keyword evidence="6" id="KW-0378">Hydrolase</keyword>
<evidence type="ECO:0000256" key="8">
    <source>
        <dbReference type="ARBA" id="ARBA00023136"/>
    </source>
</evidence>
<name>A0ABY7G6M6_MYAAR</name>
<evidence type="ECO:0000256" key="5">
    <source>
        <dbReference type="ARBA" id="ARBA00022692"/>
    </source>
</evidence>
<evidence type="ECO:0000256" key="4">
    <source>
        <dbReference type="ARBA" id="ARBA00013039"/>
    </source>
</evidence>
<comment type="catalytic activity">
    <reaction evidence="1">
        <text>Cleaves type-1 transmembrane domains using a catalytic dyad composed of serine and histidine that are contributed by different transmembrane domains.</text>
        <dbReference type="EC" id="3.4.21.105"/>
    </reaction>
</comment>
<dbReference type="Gene3D" id="1.20.1540.10">
    <property type="entry name" value="Rhomboid-like"/>
    <property type="match status" value="1"/>
</dbReference>
<dbReference type="SUPFAM" id="SSF144091">
    <property type="entry name" value="Rhomboid-like"/>
    <property type="match status" value="1"/>
</dbReference>
<dbReference type="PANTHER" id="PTHR43731:SF14">
    <property type="entry name" value="PRESENILIN-ASSOCIATED RHOMBOID-LIKE PROTEIN, MITOCHONDRIAL"/>
    <property type="match status" value="1"/>
</dbReference>
<dbReference type="Pfam" id="PF01694">
    <property type="entry name" value="Rhomboid"/>
    <property type="match status" value="1"/>
</dbReference>
<dbReference type="InterPro" id="IPR022764">
    <property type="entry name" value="Peptidase_S54_rhomboid_dom"/>
</dbReference>
<keyword evidence="7 9" id="KW-1133">Transmembrane helix</keyword>
<keyword evidence="12" id="KW-1185">Reference proteome</keyword>
<evidence type="ECO:0000259" key="10">
    <source>
        <dbReference type="Pfam" id="PF01694"/>
    </source>
</evidence>
<protein>
    <recommendedName>
        <fullName evidence="4">rhomboid protease</fullName>
        <ecNumber evidence="4">3.4.21.105</ecNumber>
    </recommendedName>
</protein>
<evidence type="ECO:0000256" key="2">
    <source>
        <dbReference type="ARBA" id="ARBA00004141"/>
    </source>
</evidence>
<evidence type="ECO:0000256" key="3">
    <source>
        <dbReference type="ARBA" id="ARBA00009045"/>
    </source>
</evidence>
<dbReference type="EMBL" id="CP111026">
    <property type="protein sequence ID" value="WAR28716.1"/>
    <property type="molecule type" value="Genomic_DNA"/>
</dbReference>
<evidence type="ECO:0000313" key="11">
    <source>
        <dbReference type="EMBL" id="WAR28716.1"/>
    </source>
</evidence>
<proteinExistence type="inferred from homology"/>
<evidence type="ECO:0000313" key="12">
    <source>
        <dbReference type="Proteomes" id="UP001164746"/>
    </source>
</evidence>
<feature type="transmembrane region" description="Helical" evidence="9">
    <location>
        <begin position="114"/>
        <end position="135"/>
    </location>
</feature>
<dbReference type="InterPro" id="IPR035952">
    <property type="entry name" value="Rhomboid-like_sf"/>
</dbReference>
<comment type="similarity">
    <text evidence="3">Belongs to the peptidase S54 family.</text>
</comment>
<sequence length="215" mass="23393">MGVTKPIRAANSSTFRGQLIMGNGMGINVKKPFTCAIFLANTQKKSNSLLGATLSGISHTNGLHLFVNMYVFSSFIPLLLPIFGKEQLTAIFLGGATFSSVTSTLQKLGMKSMIPSVGASGGILSVVAIMCLLYPKEKLAIAFVDKIIPHSFEARSAVIGLVLLDITGIVLGWKVFDHAGHLGGVMFGIWYAKYGQKLFREYQKIIYQGWHKFRS</sequence>
<accession>A0ABY7G6M6</accession>
<dbReference type="PANTHER" id="PTHR43731">
    <property type="entry name" value="RHOMBOID PROTEASE"/>
    <property type="match status" value="1"/>
</dbReference>
<keyword evidence="8 9" id="KW-0472">Membrane</keyword>
<evidence type="ECO:0000256" key="1">
    <source>
        <dbReference type="ARBA" id="ARBA00000156"/>
    </source>
</evidence>
<evidence type="ECO:0000256" key="7">
    <source>
        <dbReference type="ARBA" id="ARBA00022989"/>
    </source>
</evidence>
<comment type="subcellular location">
    <subcellularLocation>
        <location evidence="2">Membrane</location>
        <topology evidence="2">Multi-pass membrane protein</topology>
    </subcellularLocation>
</comment>
<gene>
    <name evidence="11" type="ORF">MAR_014420</name>
</gene>
<dbReference type="EC" id="3.4.21.105" evidence="4"/>
<dbReference type="InterPro" id="IPR050925">
    <property type="entry name" value="Rhomboid_protease_S54"/>
</dbReference>
<dbReference type="Proteomes" id="UP001164746">
    <property type="component" value="Chromosome 15"/>
</dbReference>
<feature type="domain" description="Peptidase S54 rhomboid" evidence="10">
    <location>
        <begin position="55"/>
        <end position="193"/>
    </location>
</feature>
<organism evidence="11 12">
    <name type="scientific">Mya arenaria</name>
    <name type="common">Soft-shell clam</name>
    <dbReference type="NCBI Taxonomy" id="6604"/>
    <lineage>
        <taxon>Eukaryota</taxon>
        <taxon>Metazoa</taxon>
        <taxon>Spiralia</taxon>
        <taxon>Lophotrochozoa</taxon>
        <taxon>Mollusca</taxon>
        <taxon>Bivalvia</taxon>
        <taxon>Autobranchia</taxon>
        <taxon>Heteroconchia</taxon>
        <taxon>Euheterodonta</taxon>
        <taxon>Imparidentia</taxon>
        <taxon>Neoheterodontei</taxon>
        <taxon>Myida</taxon>
        <taxon>Myoidea</taxon>
        <taxon>Myidae</taxon>
        <taxon>Mya</taxon>
    </lineage>
</organism>
<evidence type="ECO:0000256" key="6">
    <source>
        <dbReference type="ARBA" id="ARBA00022801"/>
    </source>
</evidence>